<dbReference type="Proteomes" id="UP001365542">
    <property type="component" value="Unassembled WGS sequence"/>
</dbReference>
<dbReference type="SUPFAM" id="SSF100950">
    <property type="entry name" value="NagB/RpiA/CoA transferase-like"/>
    <property type="match status" value="1"/>
</dbReference>
<dbReference type="EC" id="5.3.1.6" evidence="4"/>
<evidence type="ECO:0000313" key="12">
    <source>
        <dbReference type="Proteomes" id="UP001365542"/>
    </source>
</evidence>
<keyword evidence="6" id="KW-0413">Isomerase</keyword>
<dbReference type="Pfam" id="PF06026">
    <property type="entry name" value="Rib_5-P_isom_A"/>
    <property type="match status" value="1"/>
</dbReference>
<dbReference type="GO" id="GO:0005737">
    <property type="term" value="C:cytoplasm"/>
    <property type="evidence" value="ECO:0007669"/>
    <property type="project" value="TreeGrafter"/>
</dbReference>
<name>A0AAV9XIQ7_9PEZI</name>
<evidence type="ECO:0000256" key="7">
    <source>
        <dbReference type="ARBA" id="ARBA00029734"/>
    </source>
</evidence>
<dbReference type="GO" id="GO:0004751">
    <property type="term" value="F:ribose-5-phosphate isomerase activity"/>
    <property type="evidence" value="ECO:0007669"/>
    <property type="project" value="UniProtKB-EC"/>
</dbReference>
<keyword evidence="10" id="KW-0472">Membrane</keyword>
<dbReference type="GO" id="GO:0006014">
    <property type="term" value="P:D-ribose metabolic process"/>
    <property type="evidence" value="ECO:0007669"/>
    <property type="project" value="TreeGrafter"/>
</dbReference>
<evidence type="ECO:0000256" key="2">
    <source>
        <dbReference type="ARBA" id="ARBA00004988"/>
    </source>
</evidence>
<keyword evidence="10" id="KW-0812">Transmembrane</keyword>
<dbReference type="AlphaFoldDB" id="A0AAV9XIQ7"/>
<protein>
    <recommendedName>
        <fullName evidence="5">Ribose-5-phosphate isomerase</fullName>
        <ecNumber evidence="4">5.3.1.6</ecNumber>
    </recommendedName>
    <alternativeName>
        <fullName evidence="8">D-ribose-5-phosphate ketol-isomerase</fullName>
    </alternativeName>
    <alternativeName>
        <fullName evidence="7">Phosphoriboisomerase</fullName>
    </alternativeName>
</protein>
<evidence type="ECO:0000256" key="10">
    <source>
        <dbReference type="SAM" id="Phobius"/>
    </source>
</evidence>
<keyword evidence="12" id="KW-1185">Reference proteome</keyword>
<feature type="transmembrane region" description="Helical" evidence="10">
    <location>
        <begin position="12"/>
        <end position="31"/>
    </location>
</feature>
<comment type="caution">
    <text evidence="11">The sequence shown here is derived from an EMBL/GenBank/DDBJ whole genome shotgun (WGS) entry which is preliminary data.</text>
</comment>
<organism evidence="11 12">
    <name type="scientific">Orbilia ellipsospora</name>
    <dbReference type="NCBI Taxonomy" id="2528407"/>
    <lineage>
        <taxon>Eukaryota</taxon>
        <taxon>Fungi</taxon>
        <taxon>Dikarya</taxon>
        <taxon>Ascomycota</taxon>
        <taxon>Pezizomycotina</taxon>
        <taxon>Orbiliomycetes</taxon>
        <taxon>Orbiliales</taxon>
        <taxon>Orbiliaceae</taxon>
        <taxon>Orbilia</taxon>
    </lineage>
</organism>
<evidence type="ECO:0000256" key="4">
    <source>
        <dbReference type="ARBA" id="ARBA00011959"/>
    </source>
</evidence>
<evidence type="ECO:0000313" key="11">
    <source>
        <dbReference type="EMBL" id="KAK6541846.1"/>
    </source>
</evidence>
<evidence type="ECO:0000256" key="8">
    <source>
        <dbReference type="ARBA" id="ARBA00032273"/>
    </source>
</evidence>
<feature type="region of interest" description="Disordered" evidence="9">
    <location>
        <begin position="134"/>
        <end position="206"/>
    </location>
</feature>
<feature type="compositionally biased region" description="Low complexity" evidence="9">
    <location>
        <begin position="184"/>
        <end position="193"/>
    </location>
</feature>
<comment type="pathway">
    <text evidence="2">Carbohydrate degradation; pentose phosphate pathway; D-ribose 5-phosphate from D-ribulose 5-phosphate (non-oxidative stage): step 1/1.</text>
</comment>
<dbReference type="Gene3D" id="3.40.50.1360">
    <property type="match status" value="1"/>
</dbReference>
<evidence type="ECO:0000256" key="9">
    <source>
        <dbReference type="SAM" id="MobiDB-lite"/>
    </source>
</evidence>
<feature type="compositionally biased region" description="Basic and acidic residues" evidence="9">
    <location>
        <begin position="65"/>
        <end position="96"/>
    </location>
</feature>
<dbReference type="InterPro" id="IPR004788">
    <property type="entry name" value="Ribose5P_isomerase_type_A"/>
</dbReference>
<accession>A0AAV9XIQ7</accession>
<comment type="catalytic activity">
    <reaction evidence="1">
        <text>aldehydo-D-ribose 5-phosphate = D-ribulose 5-phosphate</text>
        <dbReference type="Rhea" id="RHEA:14657"/>
        <dbReference type="ChEBI" id="CHEBI:58121"/>
        <dbReference type="ChEBI" id="CHEBI:58273"/>
        <dbReference type="EC" id="5.3.1.6"/>
    </reaction>
</comment>
<proteinExistence type="inferred from homology"/>
<evidence type="ECO:0000256" key="3">
    <source>
        <dbReference type="ARBA" id="ARBA00008088"/>
    </source>
</evidence>
<dbReference type="InterPro" id="IPR037171">
    <property type="entry name" value="NagB/RpiA_transferase-like"/>
</dbReference>
<dbReference type="GO" id="GO:0009052">
    <property type="term" value="P:pentose-phosphate shunt, non-oxidative branch"/>
    <property type="evidence" value="ECO:0007669"/>
    <property type="project" value="InterPro"/>
</dbReference>
<dbReference type="Gene3D" id="3.30.70.260">
    <property type="match status" value="1"/>
</dbReference>
<feature type="region of interest" description="Disordered" evidence="9">
    <location>
        <begin position="57"/>
        <end position="112"/>
    </location>
</feature>
<comment type="similarity">
    <text evidence="3">Belongs to the ribose 5-phosphate isomerase family.</text>
</comment>
<dbReference type="PANTHER" id="PTHR11934">
    <property type="entry name" value="RIBOSE-5-PHOSPHATE ISOMERASE"/>
    <property type="match status" value="1"/>
</dbReference>
<dbReference type="EMBL" id="JAVHJO010000003">
    <property type="protein sequence ID" value="KAK6541846.1"/>
    <property type="molecule type" value="Genomic_DNA"/>
</dbReference>
<dbReference type="PANTHER" id="PTHR11934:SF0">
    <property type="entry name" value="RIBOSE-5-PHOSPHATE ISOMERASE"/>
    <property type="match status" value="1"/>
</dbReference>
<reference evidence="11 12" key="1">
    <citation type="submission" date="2019-10" db="EMBL/GenBank/DDBJ databases">
        <authorList>
            <person name="Palmer J.M."/>
        </authorList>
    </citation>
    <scope>NUCLEOTIDE SEQUENCE [LARGE SCALE GENOMIC DNA]</scope>
    <source>
        <strain evidence="11 12">TWF694</strain>
    </source>
</reference>
<evidence type="ECO:0000256" key="1">
    <source>
        <dbReference type="ARBA" id="ARBA00001713"/>
    </source>
</evidence>
<dbReference type="SUPFAM" id="SSF75445">
    <property type="entry name" value="D-ribose-5-phosphate isomerase (RpiA), lid domain"/>
    <property type="match status" value="1"/>
</dbReference>
<evidence type="ECO:0000256" key="6">
    <source>
        <dbReference type="ARBA" id="ARBA00023235"/>
    </source>
</evidence>
<evidence type="ECO:0000256" key="5">
    <source>
        <dbReference type="ARBA" id="ARBA00019150"/>
    </source>
</evidence>
<sequence length="493" mass="54029">MSLVPPNNIRSLILNSIPASLVIIYILRNFYLGRKPQLATPYDPLLGRMEKLLNRVRSRRSLNKKKSEVTLKEEKQPKVPTDSEKPNQGDVPKESLAEISPVPNDDASAQRRPSIDQFSISQTPPKAYASVASLTQGPTFDPNGEPLEKNISRRSSLSKPEKKPLIQHVDFQEAKPSLTPGETTPPTSITRTSSNRRSKRQKAASLAPSLVSLFSHNTGGRSGDRTSTKSQRTIRRLRSTASVRRLAAYKAVDENFPTTKPAYIAIGSGSLMIQVVERISQLTYSQLADVTFVSTGVASEHIMASYKLRPITSLSLLSPETKIDVYFDTADEVDDGLNCIRGATGNLHLERMVAARSVCFICIIDYHKRVPTLFTMGKSMVVEVTPESYFHVMRCLRGGGAAVAPRRGEPGLLGLCVSARGNYLLDCTWPTLGDVAEDVVRLAEEVKRVYGVIDHGLFYAGGGVWNGRPNMVYVGLEDGAVDTLGESNNSNGK</sequence>
<keyword evidence="10" id="KW-1133">Transmembrane helix</keyword>
<gene>
    <name evidence="11" type="ORF">TWF694_007625</name>
</gene>